<sequence length="79" mass="8295">MGNALSKVTLYLGLLLLLLALVFLIWNAIDLNNLATAASVLNRPYHNPIGRVLLTAILTLGAGFLLGLSVRSGGSRPPA</sequence>
<keyword evidence="1" id="KW-0472">Membrane</keyword>
<proteinExistence type="predicted"/>
<organism evidence="2 3">
    <name type="scientific">Calidithermus terrae</name>
    <dbReference type="NCBI Taxonomy" id="1408545"/>
    <lineage>
        <taxon>Bacteria</taxon>
        <taxon>Thermotogati</taxon>
        <taxon>Deinococcota</taxon>
        <taxon>Deinococci</taxon>
        <taxon>Thermales</taxon>
        <taxon>Thermaceae</taxon>
        <taxon>Calidithermus</taxon>
    </lineage>
</organism>
<feature type="transmembrane region" description="Helical" evidence="1">
    <location>
        <begin position="9"/>
        <end position="29"/>
    </location>
</feature>
<keyword evidence="1" id="KW-1133">Transmembrane helix</keyword>
<reference evidence="2 3" key="1">
    <citation type="submission" date="2018-08" db="EMBL/GenBank/DDBJ databases">
        <title>Meiothermus terrae DSM 26712 genome sequencing project.</title>
        <authorList>
            <person name="Da Costa M.S."/>
            <person name="Albuquerque L."/>
            <person name="Raposo P."/>
            <person name="Froufe H.J.C."/>
            <person name="Barroso C.S."/>
            <person name="Egas C."/>
        </authorList>
    </citation>
    <scope>NUCLEOTIDE SEQUENCE [LARGE SCALE GENOMIC DNA]</scope>
    <source>
        <strain evidence="2 3">DSM 26712</strain>
    </source>
</reference>
<protein>
    <submittedName>
        <fullName evidence="2">Uncharacterized protein</fullName>
    </submittedName>
</protein>
<gene>
    <name evidence="2" type="ORF">Mterra_02451</name>
</gene>
<dbReference type="AlphaFoldDB" id="A0A399EHG6"/>
<accession>A0A399EHG6</accession>
<keyword evidence="1" id="KW-0812">Transmembrane</keyword>
<evidence type="ECO:0000313" key="3">
    <source>
        <dbReference type="Proteomes" id="UP000265715"/>
    </source>
</evidence>
<keyword evidence="3" id="KW-1185">Reference proteome</keyword>
<name>A0A399EHG6_9DEIN</name>
<evidence type="ECO:0000313" key="2">
    <source>
        <dbReference type="EMBL" id="RIH82993.1"/>
    </source>
</evidence>
<feature type="transmembrane region" description="Helical" evidence="1">
    <location>
        <begin position="49"/>
        <end position="70"/>
    </location>
</feature>
<dbReference type="EMBL" id="QXDL01000103">
    <property type="protein sequence ID" value="RIH82993.1"/>
    <property type="molecule type" value="Genomic_DNA"/>
</dbReference>
<comment type="caution">
    <text evidence="2">The sequence shown here is derived from an EMBL/GenBank/DDBJ whole genome shotgun (WGS) entry which is preliminary data.</text>
</comment>
<dbReference type="OrthoDB" id="9973486at2"/>
<evidence type="ECO:0000256" key="1">
    <source>
        <dbReference type="SAM" id="Phobius"/>
    </source>
</evidence>
<dbReference type="Proteomes" id="UP000265715">
    <property type="component" value="Unassembled WGS sequence"/>
</dbReference>
<dbReference type="RefSeq" id="WP_147372745.1">
    <property type="nucleotide sequence ID" value="NZ_QXDL01000103.1"/>
</dbReference>